<proteinExistence type="predicted"/>
<comment type="caution">
    <text evidence="2">The sequence shown here is derived from an EMBL/GenBank/DDBJ whole genome shotgun (WGS) entry which is preliminary data.</text>
</comment>
<evidence type="ECO:0000313" key="3">
    <source>
        <dbReference type="Proteomes" id="UP001321481"/>
    </source>
</evidence>
<reference evidence="2 3" key="1">
    <citation type="submission" date="2023-05" db="EMBL/GenBank/DDBJ databases">
        <title>Microbacterium dauci sp.nov., Isolated from Carrot Rhizosphere Soil.</title>
        <authorList>
            <person name="Xiao Z."/>
            <person name="Zheng J."/>
        </authorList>
    </citation>
    <scope>NUCLEOTIDE SEQUENCE [LARGE SCALE GENOMIC DNA]</scope>
    <source>
        <strain evidence="2 3">LX3-4</strain>
    </source>
</reference>
<dbReference type="RefSeq" id="WP_283715399.1">
    <property type="nucleotide sequence ID" value="NZ_JASJND010000004.1"/>
</dbReference>
<organism evidence="2 3">
    <name type="scientific">Microbacterium dauci</name>
    <dbReference type="NCBI Taxonomy" id="3048008"/>
    <lineage>
        <taxon>Bacteria</taxon>
        <taxon>Bacillati</taxon>
        <taxon>Actinomycetota</taxon>
        <taxon>Actinomycetes</taxon>
        <taxon>Micrococcales</taxon>
        <taxon>Microbacteriaceae</taxon>
        <taxon>Microbacterium</taxon>
    </lineage>
</organism>
<name>A0ABT6ZE58_9MICO</name>
<dbReference type="EMBL" id="JASJND010000004">
    <property type="protein sequence ID" value="MDJ1113897.1"/>
    <property type="molecule type" value="Genomic_DNA"/>
</dbReference>
<protein>
    <submittedName>
        <fullName evidence="2">Type II toxin-antitoxin system VapB family antitoxin</fullName>
    </submittedName>
</protein>
<gene>
    <name evidence="2" type="ORF">QNI14_05485</name>
</gene>
<keyword evidence="1" id="KW-1277">Toxin-antitoxin system</keyword>
<evidence type="ECO:0000313" key="2">
    <source>
        <dbReference type="EMBL" id="MDJ1113897.1"/>
    </source>
</evidence>
<sequence>MGLNIKNEDVHAAVRELATRLGVSQTSAVERAVREKLAAMTDDADLAARARRRRDAITAAQEAYRGVDLWAVADELYDPATGLPK</sequence>
<accession>A0ABT6ZE58</accession>
<keyword evidence="3" id="KW-1185">Reference proteome</keyword>
<dbReference type="Proteomes" id="UP001321481">
    <property type="component" value="Unassembled WGS sequence"/>
</dbReference>
<evidence type="ECO:0000256" key="1">
    <source>
        <dbReference type="ARBA" id="ARBA00022649"/>
    </source>
</evidence>
<dbReference type="Pfam" id="PF07704">
    <property type="entry name" value="PSK_trans_fac"/>
    <property type="match status" value="1"/>
</dbReference>
<dbReference type="InterPro" id="IPR011660">
    <property type="entry name" value="VapB-like"/>
</dbReference>